<dbReference type="PANTHER" id="PTHR48008">
    <property type="entry name" value="LEUCINE-RICH REPEAT RECEPTOR-LIKE PROTEIN KINASE IMK3-RELATED"/>
    <property type="match status" value="1"/>
</dbReference>
<dbReference type="EMBL" id="JACMSC010000021">
    <property type="protein sequence ID" value="KAG6470758.1"/>
    <property type="molecule type" value="Genomic_DNA"/>
</dbReference>
<feature type="compositionally biased region" description="Basic and acidic residues" evidence="1">
    <location>
        <begin position="166"/>
        <end position="178"/>
    </location>
</feature>
<feature type="region of interest" description="Disordered" evidence="1">
    <location>
        <begin position="142"/>
        <end position="213"/>
    </location>
</feature>
<sequence length="373" mass="39574">MGAGRNRRNRARQAEEEEEIVFEEDGNSGDGRLMLFQGGEHLTLDDVLNATGQVMEKTSYGTVYKAKLADGGNITLRLLREGTCKDQAECLPVVRQLARVRHENLVALRAFYQGNRGEKLLVGDYHPNRTLHDLLHAAAELGSPAQDRPGSGTWAGAPPRGAGDAGDARQRAVEERAGGRVLRAAADGVQDRQASGRSSGGRDGVGGEGGRVQGAGLQRMKKCNARTDVYSFGILLLEILLGKKPGKGTGKEGDGADLPAVVKAAVLEEATMEVFDMEVMKGVKSPMEEGLVQALKLAMGCCAPVAAVRPDMSEVVKQLEENRPRNRWGDRAFFPIAAVVGPSNAGAPVEASGGLLVVVGQSNTGALVKVSEW</sequence>
<dbReference type="Gene3D" id="1.10.510.10">
    <property type="entry name" value="Transferase(Phosphotransferase) domain 1"/>
    <property type="match status" value="1"/>
</dbReference>
<name>A0A8J5C4B3_ZINOF</name>
<evidence type="ECO:0000256" key="1">
    <source>
        <dbReference type="SAM" id="MobiDB-lite"/>
    </source>
</evidence>
<feature type="compositionally biased region" description="Gly residues" evidence="1">
    <location>
        <begin position="198"/>
        <end position="213"/>
    </location>
</feature>
<keyword evidence="3" id="KW-1185">Reference proteome</keyword>
<dbReference type="Gene3D" id="3.30.200.20">
    <property type="entry name" value="Phosphorylase Kinase, domain 1"/>
    <property type="match status" value="1"/>
</dbReference>
<evidence type="ECO:0000313" key="3">
    <source>
        <dbReference type="Proteomes" id="UP000734854"/>
    </source>
</evidence>
<evidence type="ECO:0008006" key="4">
    <source>
        <dbReference type="Google" id="ProtNLM"/>
    </source>
</evidence>
<feature type="compositionally biased region" description="Basic residues" evidence="1">
    <location>
        <begin position="1"/>
        <end position="11"/>
    </location>
</feature>
<proteinExistence type="predicted"/>
<evidence type="ECO:0000313" key="2">
    <source>
        <dbReference type="EMBL" id="KAG6470758.1"/>
    </source>
</evidence>
<dbReference type="InterPro" id="IPR011009">
    <property type="entry name" value="Kinase-like_dom_sf"/>
</dbReference>
<dbReference type="PANTHER" id="PTHR48008:SF11">
    <property type="entry name" value="KINASE-LIKE PROTEIN TMKL1"/>
    <property type="match status" value="1"/>
</dbReference>
<dbReference type="AlphaFoldDB" id="A0A8J5C4B3"/>
<feature type="region of interest" description="Disordered" evidence="1">
    <location>
        <begin position="1"/>
        <end position="21"/>
    </location>
</feature>
<comment type="caution">
    <text evidence="2">The sequence shown here is derived from an EMBL/GenBank/DDBJ whole genome shotgun (WGS) entry which is preliminary data.</text>
</comment>
<reference evidence="2 3" key="1">
    <citation type="submission" date="2020-08" db="EMBL/GenBank/DDBJ databases">
        <title>Plant Genome Project.</title>
        <authorList>
            <person name="Zhang R.-G."/>
        </authorList>
    </citation>
    <scope>NUCLEOTIDE SEQUENCE [LARGE SCALE GENOMIC DNA]</scope>
    <source>
        <tissue evidence="2">Rhizome</tissue>
    </source>
</reference>
<dbReference type="Proteomes" id="UP000734854">
    <property type="component" value="Unassembled WGS sequence"/>
</dbReference>
<dbReference type="SUPFAM" id="SSF56112">
    <property type="entry name" value="Protein kinase-like (PK-like)"/>
    <property type="match status" value="2"/>
</dbReference>
<accession>A0A8J5C4B3</accession>
<protein>
    <recommendedName>
        <fullName evidence="4">Protein kinase domain-containing protein</fullName>
    </recommendedName>
</protein>
<organism evidence="2 3">
    <name type="scientific">Zingiber officinale</name>
    <name type="common">Ginger</name>
    <name type="synonym">Amomum zingiber</name>
    <dbReference type="NCBI Taxonomy" id="94328"/>
    <lineage>
        <taxon>Eukaryota</taxon>
        <taxon>Viridiplantae</taxon>
        <taxon>Streptophyta</taxon>
        <taxon>Embryophyta</taxon>
        <taxon>Tracheophyta</taxon>
        <taxon>Spermatophyta</taxon>
        <taxon>Magnoliopsida</taxon>
        <taxon>Liliopsida</taxon>
        <taxon>Zingiberales</taxon>
        <taxon>Zingiberaceae</taxon>
        <taxon>Zingiber</taxon>
    </lineage>
</organism>
<dbReference type="InterPro" id="IPR052451">
    <property type="entry name" value="Ser/Thr_kinase-like"/>
</dbReference>
<gene>
    <name evidence="2" type="ORF">ZIOFF_071835</name>
</gene>